<feature type="domain" description="Transposase (putative) YhgA-like" evidence="2">
    <location>
        <begin position="6"/>
        <end position="209"/>
    </location>
</feature>
<comment type="similarity">
    <text evidence="1">Belongs to the Rpn/YhgA-like nuclease family.</text>
</comment>
<dbReference type="STRING" id="1006576.DTL3_1042"/>
<gene>
    <name evidence="3" type="ORF">DTL3_1042</name>
</gene>
<evidence type="ECO:0000313" key="3">
    <source>
        <dbReference type="EMBL" id="CEP78346.1"/>
    </source>
</evidence>
<protein>
    <submittedName>
        <fullName evidence="3">Transposase</fullName>
    </submittedName>
</protein>
<proteinExistence type="inferred from homology"/>
<dbReference type="InterPro" id="IPR006842">
    <property type="entry name" value="Transposase_31"/>
</dbReference>
<dbReference type="Proteomes" id="UP000032809">
    <property type="component" value="Chromosome I"/>
</dbReference>
<keyword evidence="4" id="KW-1185">Reference proteome</keyword>
<name>A0A0C7NKD4_DEFTU</name>
<evidence type="ECO:0000259" key="2">
    <source>
        <dbReference type="Pfam" id="PF04754"/>
    </source>
</evidence>
<dbReference type="RefSeq" id="WP_045087819.1">
    <property type="nucleotide sequence ID" value="NZ_LN824141.1"/>
</dbReference>
<dbReference type="GO" id="GO:1990238">
    <property type="term" value="F:double-stranded DNA endonuclease activity"/>
    <property type="evidence" value="ECO:0007669"/>
    <property type="project" value="TreeGrafter"/>
</dbReference>
<dbReference type="KEGG" id="dtn:DTL3_1042"/>
<reference evidence="4" key="1">
    <citation type="submission" date="2014-11" db="EMBL/GenBank/DDBJ databases">
        <authorList>
            <person name="Wibberg D."/>
        </authorList>
    </citation>
    <scope>NUCLEOTIDE SEQUENCE [LARGE SCALE GENOMIC DNA]</scope>
    <source>
        <strain evidence="4">L3</strain>
    </source>
</reference>
<evidence type="ECO:0000313" key="4">
    <source>
        <dbReference type="Proteomes" id="UP000032809"/>
    </source>
</evidence>
<dbReference type="PATRIC" id="fig|1006576.9.peg.1034"/>
<dbReference type="EMBL" id="LN824141">
    <property type="protein sequence ID" value="CEP78346.1"/>
    <property type="molecule type" value="Genomic_DNA"/>
</dbReference>
<dbReference type="Pfam" id="PF04754">
    <property type="entry name" value="Transposase_31"/>
    <property type="match status" value="1"/>
</dbReference>
<dbReference type="HOGENOM" id="CLU_059548_0_0_0"/>
<accession>A0A0C7NKD4</accession>
<dbReference type="InterPro" id="IPR051699">
    <property type="entry name" value="Rpn/YhgA-like_nuclease"/>
</dbReference>
<dbReference type="GO" id="GO:0006310">
    <property type="term" value="P:DNA recombination"/>
    <property type="evidence" value="ECO:0007669"/>
    <property type="project" value="TreeGrafter"/>
</dbReference>
<dbReference type="InterPro" id="IPR010106">
    <property type="entry name" value="RpnA"/>
</dbReference>
<dbReference type="PANTHER" id="PTHR34611">
    <property type="match status" value="1"/>
</dbReference>
<dbReference type="AlphaFoldDB" id="A0A0C7NKD4"/>
<dbReference type="OrthoDB" id="932587at2"/>
<evidence type="ECO:0000256" key="1">
    <source>
        <dbReference type="ARBA" id="ARBA00009787"/>
    </source>
</evidence>
<sequence length="327" mass="38625">MNEINNPHDAFFKMSFGDIEIAKDFLQNYLPKNVVKAIDLNYLVKENGSYVDEEFQNVQSDLLWKTKINNHAGYIYFLFEHKSYKDKKIIFQLLKYMLKIWEDTYEKSKNTIPIIIPIVIYHGETAWNIETNLINLIEGIKAMPEEIRKYIPSYEYELQDFSPKSKASIVGEAYTRLVIEVMRSAFEKDIERFYKAFRLIVELINKMQDKEKADEVFEMCIKYLLNVRDDIEIEELERTAKEESVERGELIMSIAEKLREEGIEKGIEKGKIEGKKEIAINVLSRRFENELTEELKEKIRNADDETINYIGDNLLEITIEELKEILN</sequence>
<dbReference type="NCBIfam" id="TIGR01784">
    <property type="entry name" value="T_den_put_tspse"/>
    <property type="match status" value="1"/>
</dbReference>
<dbReference type="PANTHER" id="PTHR34611:SF2">
    <property type="entry name" value="INACTIVE RECOMBINATION-PROMOTING NUCLEASE-LIKE PROTEIN RPNE-RELATED"/>
    <property type="match status" value="1"/>
</dbReference>
<organism evidence="3 4">
    <name type="scientific">Defluviitoga tunisiensis</name>
    <dbReference type="NCBI Taxonomy" id="1006576"/>
    <lineage>
        <taxon>Bacteria</taxon>
        <taxon>Thermotogati</taxon>
        <taxon>Thermotogota</taxon>
        <taxon>Thermotogae</taxon>
        <taxon>Petrotogales</taxon>
        <taxon>Petrotogaceae</taxon>
        <taxon>Defluviitoga</taxon>
    </lineage>
</organism>